<proteinExistence type="inferred from homology"/>
<accession>A0A9P6E239</accession>
<dbReference type="Proteomes" id="UP000886523">
    <property type="component" value="Unassembled WGS sequence"/>
</dbReference>
<dbReference type="PROSITE" id="PS00141">
    <property type="entry name" value="ASP_PROTEASE"/>
    <property type="match status" value="1"/>
</dbReference>
<dbReference type="GO" id="GO:0004190">
    <property type="term" value="F:aspartic-type endopeptidase activity"/>
    <property type="evidence" value="ECO:0007669"/>
    <property type="project" value="UniProtKB-KW"/>
</dbReference>
<evidence type="ECO:0000256" key="2">
    <source>
        <dbReference type="ARBA" id="ARBA00022670"/>
    </source>
</evidence>
<keyword evidence="7" id="KW-0732">Signal</keyword>
<dbReference type="Pfam" id="PF00026">
    <property type="entry name" value="Asp"/>
    <property type="match status" value="1"/>
</dbReference>
<keyword evidence="3 6" id="KW-0064">Aspartyl protease</keyword>
<dbReference type="Gene3D" id="2.40.70.10">
    <property type="entry name" value="Acid Proteases"/>
    <property type="match status" value="2"/>
</dbReference>
<dbReference type="EMBL" id="MU128911">
    <property type="protein sequence ID" value="KAF9520569.1"/>
    <property type="molecule type" value="Genomic_DNA"/>
</dbReference>
<dbReference type="InterPro" id="IPR034164">
    <property type="entry name" value="Pepsin-like_dom"/>
</dbReference>
<evidence type="ECO:0000256" key="4">
    <source>
        <dbReference type="ARBA" id="ARBA00022801"/>
    </source>
</evidence>
<gene>
    <name evidence="9" type="ORF">BS47DRAFT_1378756</name>
</gene>
<dbReference type="GO" id="GO:0006508">
    <property type="term" value="P:proteolysis"/>
    <property type="evidence" value="ECO:0007669"/>
    <property type="project" value="UniProtKB-KW"/>
</dbReference>
<evidence type="ECO:0000313" key="9">
    <source>
        <dbReference type="EMBL" id="KAF9520569.1"/>
    </source>
</evidence>
<feature type="domain" description="Peptidase A1" evidence="8">
    <location>
        <begin position="108"/>
        <end position="422"/>
    </location>
</feature>
<keyword evidence="4 6" id="KW-0378">Hydrolase</keyword>
<dbReference type="FunFam" id="2.40.70.10:FF:000115">
    <property type="entry name" value="Lysosomal aspartic protease"/>
    <property type="match status" value="1"/>
</dbReference>
<feature type="signal peptide" evidence="7">
    <location>
        <begin position="1"/>
        <end position="21"/>
    </location>
</feature>
<evidence type="ECO:0000256" key="6">
    <source>
        <dbReference type="RuleBase" id="RU000454"/>
    </source>
</evidence>
<evidence type="ECO:0000256" key="7">
    <source>
        <dbReference type="SAM" id="SignalP"/>
    </source>
</evidence>
<feature type="active site" evidence="5">
    <location>
        <position position="305"/>
    </location>
</feature>
<evidence type="ECO:0000313" key="10">
    <source>
        <dbReference type="Proteomes" id="UP000886523"/>
    </source>
</evidence>
<dbReference type="InterPro" id="IPR001461">
    <property type="entry name" value="Aspartic_peptidase_A1"/>
</dbReference>
<dbReference type="InterPro" id="IPR033121">
    <property type="entry name" value="PEPTIDASE_A1"/>
</dbReference>
<dbReference type="PRINTS" id="PR00792">
    <property type="entry name" value="PEPSIN"/>
</dbReference>
<dbReference type="PANTHER" id="PTHR47966:SF51">
    <property type="entry name" value="BETA-SITE APP-CLEAVING ENZYME, ISOFORM A-RELATED"/>
    <property type="match status" value="1"/>
</dbReference>
<evidence type="ECO:0000256" key="1">
    <source>
        <dbReference type="ARBA" id="ARBA00007447"/>
    </source>
</evidence>
<evidence type="ECO:0000256" key="3">
    <source>
        <dbReference type="ARBA" id="ARBA00022750"/>
    </source>
</evidence>
<dbReference type="AlphaFoldDB" id="A0A9P6E239"/>
<keyword evidence="2 6" id="KW-0645">Protease</keyword>
<dbReference type="PANTHER" id="PTHR47966">
    <property type="entry name" value="BETA-SITE APP-CLEAVING ENZYME, ISOFORM A-RELATED"/>
    <property type="match status" value="1"/>
</dbReference>
<protein>
    <recommendedName>
        <fullName evidence="8">Peptidase A1 domain-containing protein</fullName>
    </recommendedName>
</protein>
<comment type="similarity">
    <text evidence="1 6">Belongs to the peptidase A1 family.</text>
</comment>
<keyword evidence="10" id="KW-1185">Reference proteome</keyword>
<reference evidence="9" key="1">
    <citation type="journal article" date="2020" name="Nat. Commun.">
        <title>Large-scale genome sequencing of mycorrhizal fungi provides insights into the early evolution of symbiotic traits.</title>
        <authorList>
            <person name="Miyauchi S."/>
            <person name="Kiss E."/>
            <person name="Kuo A."/>
            <person name="Drula E."/>
            <person name="Kohler A."/>
            <person name="Sanchez-Garcia M."/>
            <person name="Morin E."/>
            <person name="Andreopoulos B."/>
            <person name="Barry K.W."/>
            <person name="Bonito G."/>
            <person name="Buee M."/>
            <person name="Carver A."/>
            <person name="Chen C."/>
            <person name="Cichocki N."/>
            <person name="Clum A."/>
            <person name="Culley D."/>
            <person name="Crous P.W."/>
            <person name="Fauchery L."/>
            <person name="Girlanda M."/>
            <person name="Hayes R.D."/>
            <person name="Keri Z."/>
            <person name="LaButti K."/>
            <person name="Lipzen A."/>
            <person name="Lombard V."/>
            <person name="Magnuson J."/>
            <person name="Maillard F."/>
            <person name="Murat C."/>
            <person name="Nolan M."/>
            <person name="Ohm R.A."/>
            <person name="Pangilinan J."/>
            <person name="Pereira M.F."/>
            <person name="Perotto S."/>
            <person name="Peter M."/>
            <person name="Pfister S."/>
            <person name="Riley R."/>
            <person name="Sitrit Y."/>
            <person name="Stielow J.B."/>
            <person name="Szollosi G."/>
            <person name="Zifcakova L."/>
            <person name="Stursova M."/>
            <person name="Spatafora J.W."/>
            <person name="Tedersoo L."/>
            <person name="Vaario L.M."/>
            <person name="Yamada A."/>
            <person name="Yan M."/>
            <person name="Wang P."/>
            <person name="Xu J."/>
            <person name="Bruns T."/>
            <person name="Baldrian P."/>
            <person name="Vilgalys R."/>
            <person name="Dunand C."/>
            <person name="Henrissat B."/>
            <person name="Grigoriev I.V."/>
            <person name="Hibbett D."/>
            <person name="Nagy L.G."/>
            <person name="Martin F.M."/>
        </authorList>
    </citation>
    <scope>NUCLEOTIDE SEQUENCE</scope>
    <source>
        <strain evidence="9">UP504</strain>
    </source>
</reference>
<comment type="caution">
    <text evidence="9">The sequence shown here is derived from an EMBL/GenBank/DDBJ whole genome shotgun (WGS) entry which is preliminary data.</text>
</comment>
<dbReference type="PROSITE" id="PS51767">
    <property type="entry name" value="PEPTIDASE_A1"/>
    <property type="match status" value="1"/>
</dbReference>
<feature type="active site" evidence="5">
    <location>
        <position position="126"/>
    </location>
</feature>
<feature type="chain" id="PRO_5040108356" description="Peptidase A1 domain-containing protein" evidence="7">
    <location>
        <begin position="22"/>
        <end position="451"/>
    </location>
</feature>
<evidence type="ECO:0000259" key="8">
    <source>
        <dbReference type="PROSITE" id="PS51767"/>
    </source>
</evidence>
<evidence type="ECO:0000256" key="5">
    <source>
        <dbReference type="PIRSR" id="PIRSR601461-1"/>
    </source>
</evidence>
<organism evidence="9 10">
    <name type="scientific">Hydnum rufescens UP504</name>
    <dbReference type="NCBI Taxonomy" id="1448309"/>
    <lineage>
        <taxon>Eukaryota</taxon>
        <taxon>Fungi</taxon>
        <taxon>Dikarya</taxon>
        <taxon>Basidiomycota</taxon>
        <taxon>Agaricomycotina</taxon>
        <taxon>Agaricomycetes</taxon>
        <taxon>Cantharellales</taxon>
        <taxon>Hydnaceae</taxon>
        <taxon>Hydnum</taxon>
    </lineage>
</organism>
<dbReference type="OrthoDB" id="15189at2759"/>
<dbReference type="SUPFAM" id="SSF50630">
    <property type="entry name" value="Acid proteases"/>
    <property type="match status" value="1"/>
</dbReference>
<dbReference type="InterPro" id="IPR001969">
    <property type="entry name" value="Aspartic_peptidase_AS"/>
</dbReference>
<dbReference type="CDD" id="cd05471">
    <property type="entry name" value="pepsin_like"/>
    <property type="match status" value="1"/>
</dbReference>
<name>A0A9P6E239_9AGAM</name>
<dbReference type="InterPro" id="IPR021109">
    <property type="entry name" value="Peptidase_aspartic_dom_sf"/>
</dbReference>
<sequence>MHFAVLSAVAAVVFLPLLISASPVSSPDGISIPITSRISEFGPVADIGALRAQLAHLQGKYAHTLENFKKNTGADHPLAIVFNGSSRLTKRVTGSESLTKGNDINYLWYGNVGIGTPPVNFKIHFDTGSSDLFVPSTLCLSCGSHTRYNTSTSFTAKDLGRPFSHQYPDSSSVSGKLFTDTVSVAGLKATKQTLGSATNYSSSFQDSPADGIMGLAFPSLSAYPATPFFNTLIQQGTVSAGQFALKLSSSRCSSPSLFLGGADPSLYTGPINWNPVTHQAYWQIALGGISVGGEQPVTTGSCIVDSGTTLIAGDSSSVAAIYAAIPGSINKGSGFYSYKIDDGWTGFKSSLLVKASISLTFGGISYPLPSSAFSLGQVSAGSSDCYGAIVVIGNPETWVVGSRFMQGVYTYEKLLFSLYPTGKKNPEVVEFCNFPRVFDFDHNRVGFASLR</sequence>